<keyword evidence="1" id="KW-0560">Oxidoreductase</keyword>
<sequence>MGPFNYPLNETFSLFIPALIMGNTIILRAPHQGSLVLYPLLELFASAFPKGVVNTLTGKSSVIVPPIMASGKVDVFAFIGSSQVANQLKQSHPQLHRLRSILGMDANNPAIILADADLDLAVKECVLGSLSFNGQRCTALKNLFVQREIADEFVKRFVQEIEKLKFGMPWEAGVTITPLPERGKPEQLKALVDDATDQGAQVVNPFGGAIEQSFFYPAVLYPVKESMKITQAEQFGPVVPITPFDDIEDLVEVLVNSQSGQQISIFSTSSGTVAHLVDQLINQVARININSQCQRGPDTFPFGGRKDSAQGILSVTEALYAFSLPTLVAAKKNDINKKIISEIVQERKSNFLSTDFIL</sequence>
<dbReference type="PROSITE" id="PS00070">
    <property type="entry name" value="ALDEHYDE_DEHYDR_CYS"/>
    <property type="match status" value="1"/>
</dbReference>
<dbReference type="InterPro" id="IPR016160">
    <property type="entry name" value="Ald_DH_CS_CYS"/>
</dbReference>
<evidence type="ECO:0000259" key="2">
    <source>
        <dbReference type="Pfam" id="PF00171"/>
    </source>
</evidence>
<dbReference type="PANTHER" id="PTHR43353">
    <property type="entry name" value="SUCCINATE-SEMIALDEHYDE DEHYDROGENASE, MITOCHONDRIAL"/>
    <property type="match status" value="1"/>
</dbReference>
<dbReference type="AlphaFoldDB" id="A0A1J5IMR3"/>
<dbReference type="Gene3D" id="3.40.309.10">
    <property type="entry name" value="Aldehyde Dehydrogenase, Chain A, domain 2"/>
    <property type="match status" value="1"/>
</dbReference>
<dbReference type="GO" id="GO:0016620">
    <property type="term" value="F:oxidoreductase activity, acting on the aldehyde or oxo group of donors, NAD or NADP as acceptor"/>
    <property type="evidence" value="ECO:0007669"/>
    <property type="project" value="InterPro"/>
</dbReference>
<dbReference type="SUPFAM" id="SSF53720">
    <property type="entry name" value="ALDH-like"/>
    <property type="match status" value="1"/>
</dbReference>
<dbReference type="Gene3D" id="3.40.605.10">
    <property type="entry name" value="Aldehyde Dehydrogenase, Chain A, domain 1"/>
    <property type="match status" value="1"/>
</dbReference>
<dbReference type="InterPro" id="IPR050740">
    <property type="entry name" value="Aldehyde_DH_Superfamily"/>
</dbReference>
<dbReference type="InterPro" id="IPR016162">
    <property type="entry name" value="Ald_DH_N"/>
</dbReference>
<comment type="caution">
    <text evidence="3">The sequence shown here is derived from an EMBL/GenBank/DDBJ whole genome shotgun (WGS) entry which is preliminary data.</text>
</comment>
<name>A0A1J5IMR3_9BACT</name>
<feature type="domain" description="Aldehyde dehydrogenase" evidence="2">
    <location>
        <begin position="2"/>
        <end position="323"/>
    </location>
</feature>
<dbReference type="Pfam" id="PF00171">
    <property type="entry name" value="Aldedh"/>
    <property type="match status" value="1"/>
</dbReference>
<organism evidence="3 4">
    <name type="scientific">Candidatus Wirthbacteria bacterium CG2_30_54_11</name>
    <dbReference type="NCBI Taxonomy" id="1817892"/>
    <lineage>
        <taxon>Bacteria</taxon>
        <taxon>Candidatus Wirthbacteria</taxon>
    </lineage>
</organism>
<proteinExistence type="predicted"/>
<protein>
    <recommendedName>
        <fullName evidence="2">Aldehyde dehydrogenase domain-containing protein</fullName>
    </recommendedName>
</protein>
<dbReference type="STRING" id="1817892.AUK40_05875"/>
<evidence type="ECO:0000256" key="1">
    <source>
        <dbReference type="ARBA" id="ARBA00023002"/>
    </source>
</evidence>
<evidence type="ECO:0000313" key="4">
    <source>
        <dbReference type="Proteomes" id="UP000183245"/>
    </source>
</evidence>
<dbReference type="InterPro" id="IPR016161">
    <property type="entry name" value="Ald_DH/histidinol_DH"/>
</dbReference>
<dbReference type="PANTHER" id="PTHR43353:SF5">
    <property type="entry name" value="SUCCINATE-SEMIALDEHYDE DEHYDROGENASE, MITOCHONDRIAL"/>
    <property type="match status" value="1"/>
</dbReference>
<dbReference type="Proteomes" id="UP000183245">
    <property type="component" value="Unassembled WGS sequence"/>
</dbReference>
<dbReference type="EMBL" id="MNZT01000106">
    <property type="protein sequence ID" value="OIP95674.1"/>
    <property type="molecule type" value="Genomic_DNA"/>
</dbReference>
<gene>
    <name evidence="3" type="ORF">AUK40_05875</name>
</gene>
<dbReference type="InterPro" id="IPR015590">
    <property type="entry name" value="Aldehyde_DH_dom"/>
</dbReference>
<evidence type="ECO:0000313" key="3">
    <source>
        <dbReference type="EMBL" id="OIP95674.1"/>
    </source>
</evidence>
<accession>A0A1J5IMR3</accession>
<reference evidence="3 4" key="1">
    <citation type="journal article" date="2016" name="Environ. Microbiol.">
        <title>Genomic resolution of a cold subsurface aquifer community provides metabolic insights for novel microbes adapted to high CO concentrations.</title>
        <authorList>
            <person name="Probst A.J."/>
            <person name="Castelle C.J."/>
            <person name="Singh A."/>
            <person name="Brown C.T."/>
            <person name="Anantharaman K."/>
            <person name="Sharon I."/>
            <person name="Hug L.A."/>
            <person name="Burstein D."/>
            <person name="Emerson J.B."/>
            <person name="Thomas B.C."/>
            <person name="Banfield J.F."/>
        </authorList>
    </citation>
    <scope>NUCLEOTIDE SEQUENCE [LARGE SCALE GENOMIC DNA]</scope>
    <source>
        <strain evidence="3">CG2_30_54_11</strain>
    </source>
</reference>
<dbReference type="InterPro" id="IPR016163">
    <property type="entry name" value="Ald_DH_C"/>
</dbReference>